<dbReference type="InterPro" id="IPR016024">
    <property type="entry name" value="ARM-type_fold"/>
</dbReference>
<gene>
    <name evidence="1" type="ORF">M9Y10_038947</name>
</gene>
<proteinExistence type="predicted"/>
<sequence length="487" mass="56324">MFFNFKNEEPLNSSFKPVIVQEIHYSTENSDNSIETEIANMTPEQRICYRDHIFENIYQLTAFRNINDPQIKSDFFQIQNSIKILSKVADFGTPIPDKIFNYVIDFASKQNLLDSVFLFIVSSFKQNPKAIDQLFHNFHDKINTFLNRFEYPFNKLHFEFAVTLIGASQQICDELVCMRFVDIIESGILSSIYERRNFSQYWTYSLEILNEITKNSSGNMILYTSICEICFIFLNHNFEKNVVLQSIKCINTITSKTKDSSLLTEVSKHLPFLDEILCGNRNVNEIQSIINLITIISTGCKDVDLFKNNFVQHLIEVSYIWNGNEFEPIYEDFFHILTFVLQSHPKLIKNIKSNTLDIAAFYMNNGGCAIKDQVSLFFSRLCDNFFWSYVSDFFEANSEIVSSLFLMLQTETDQKTKKNIIHALTSLATNIKITDKYVPNTISQFSLQSSMDAFLDAKNSDDLAIQAECNLLNQAVNDLIQENILKC</sequence>
<protein>
    <submittedName>
        <fullName evidence="1">Uncharacterized protein</fullName>
    </submittedName>
</protein>
<reference evidence="1 2" key="1">
    <citation type="submission" date="2024-04" db="EMBL/GenBank/DDBJ databases">
        <title>Tritrichomonas musculus Genome.</title>
        <authorList>
            <person name="Alves-Ferreira E."/>
            <person name="Grigg M."/>
            <person name="Lorenzi H."/>
            <person name="Galac M."/>
        </authorList>
    </citation>
    <scope>NUCLEOTIDE SEQUENCE [LARGE SCALE GENOMIC DNA]</scope>
    <source>
        <strain evidence="1 2">EAF2021</strain>
    </source>
</reference>
<accession>A0ABR2K9U1</accession>
<dbReference type="Proteomes" id="UP001470230">
    <property type="component" value="Unassembled WGS sequence"/>
</dbReference>
<dbReference type="EMBL" id="JAPFFF010000006">
    <property type="protein sequence ID" value="KAK8887888.1"/>
    <property type="molecule type" value="Genomic_DNA"/>
</dbReference>
<evidence type="ECO:0000313" key="2">
    <source>
        <dbReference type="Proteomes" id="UP001470230"/>
    </source>
</evidence>
<keyword evidence="2" id="KW-1185">Reference proteome</keyword>
<evidence type="ECO:0000313" key="1">
    <source>
        <dbReference type="EMBL" id="KAK8887888.1"/>
    </source>
</evidence>
<name>A0ABR2K9U1_9EUKA</name>
<comment type="caution">
    <text evidence="1">The sequence shown here is derived from an EMBL/GenBank/DDBJ whole genome shotgun (WGS) entry which is preliminary data.</text>
</comment>
<dbReference type="SUPFAM" id="SSF48371">
    <property type="entry name" value="ARM repeat"/>
    <property type="match status" value="1"/>
</dbReference>
<organism evidence="1 2">
    <name type="scientific">Tritrichomonas musculus</name>
    <dbReference type="NCBI Taxonomy" id="1915356"/>
    <lineage>
        <taxon>Eukaryota</taxon>
        <taxon>Metamonada</taxon>
        <taxon>Parabasalia</taxon>
        <taxon>Tritrichomonadida</taxon>
        <taxon>Tritrichomonadidae</taxon>
        <taxon>Tritrichomonas</taxon>
    </lineage>
</organism>